<dbReference type="SUPFAM" id="SSF74650">
    <property type="entry name" value="Galactose mutarotase-like"/>
    <property type="match status" value="1"/>
</dbReference>
<evidence type="ECO:0000313" key="11">
    <source>
        <dbReference type="Proteomes" id="UP000031278"/>
    </source>
</evidence>
<dbReference type="InterPro" id="IPR008929">
    <property type="entry name" value="Chondroitin_lyas"/>
</dbReference>
<keyword evidence="3" id="KW-0119">Carbohydrate metabolism</keyword>
<evidence type="ECO:0000256" key="6">
    <source>
        <dbReference type="SAM" id="SignalP"/>
    </source>
</evidence>
<dbReference type="InterPro" id="IPR039174">
    <property type="entry name" value="Chondroitin_ABC_lyase"/>
</dbReference>
<dbReference type="RefSeq" id="WP_039462259.1">
    <property type="nucleotide sequence ID" value="NZ_JWLZ01000159.1"/>
</dbReference>
<dbReference type="InterPro" id="IPR003159">
    <property type="entry name" value="Lyase_8_central_dom"/>
</dbReference>
<dbReference type="PIRSF" id="PIRSF034515">
    <property type="entry name" value="Chondroitinase"/>
    <property type="match status" value="1"/>
</dbReference>
<dbReference type="SUPFAM" id="SSF48230">
    <property type="entry name" value="Chondroitin AC/alginate lyase"/>
    <property type="match status" value="1"/>
</dbReference>
<keyword evidence="5" id="KW-0106">Calcium</keyword>
<keyword evidence="6" id="KW-0732">Signal</keyword>
<dbReference type="InterPro" id="IPR015177">
    <property type="entry name" value="Lyase_catalyt"/>
</dbReference>
<feature type="domain" description="Lyase catalytic" evidence="9">
    <location>
        <begin position="230"/>
        <end position="583"/>
    </location>
</feature>
<dbReference type="PANTHER" id="PTHR37322:SF3">
    <property type="entry name" value="CHONDROITIN SULFATE ABC EXOLYASE"/>
    <property type="match status" value="1"/>
</dbReference>
<dbReference type="GO" id="GO:0006027">
    <property type="term" value="P:glycosaminoglycan catabolic process"/>
    <property type="evidence" value="ECO:0007669"/>
    <property type="project" value="InterPro"/>
</dbReference>
<dbReference type="Pfam" id="PF09092">
    <property type="entry name" value="Lyase_N"/>
    <property type="match status" value="1"/>
</dbReference>
<evidence type="ECO:0000313" key="10">
    <source>
        <dbReference type="EMBL" id="KHT63223.1"/>
    </source>
</evidence>
<feature type="signal peptide" evidence="6">
    <location>
        <begin position="1"/>
        <end position="24"/>
    </location>
</feature>
<evidence type="ECO:0000256" key="1">
    <source>
        <dbReference type="ARBA" id="ARBA00006699"/>
    </source>
</evidence>
<feature type="active site" description="Proton acceptor" evidence="4">
    <location>
        <position position="482"/>
    </location>
</feature>
<protein>
    <recommendedName>
        <fullName evidence="3">Chondroitin sulfate ABC lyase</fullName>
    </recommendedName>
    <alternativeName>
        <fullName evidence="3">Chondroitin ABC eliminase</fullName>
    </alternativeName>
    <alternativeName>
        <fullName evidence="3">Chondroitin ABC lyase</fullName>
    </alternativeName>
    <alternativeName>
        <fullName evidence="3">Chondroitinase ABC</fullName>
    </alternativeName>
</protein>
<feature type="active site" description="Proton acceptor" evidence="4">
    <location>
        <position position="369"/>
    </location>
</feature>
<dbReference type="InterPro" id="IPR008979">
    <property type="entry name" value="Galactose-bd-like_sf"/>
</dbReference>
<gene>
    <name evidence="10" type="ORF">RJ45_12445</name>
</gene>
<comment type="function">
    <text evidence="3">Broad-specificity glycosaminoglycan lyase.</text>
</comment>
<feature type="active site" description="Proton donor" evidence="4">
    <location>
        <position position="489"/>
    </location>
</feature>
<dbReference type="GO" id="GO:0034000">
    <property type="term" value="F:chondroitin-sulfate-ABC endolyase activity"/>
    <property type="evidence" value="ECO:0007669"/>
    <property type="project" value="InterPro"/>
</dbReference>
<dbReference type="GO" id="GO:0005975">
    <property type="term" value="P:carbohydrate metabolic process"/>
    <property type="evidence" value="ECO:0007669"/>
    <property type="project" value="InterPro"/>
</dbReference>
<dbReference type="Gene3D" id="1.50.10.100">
    <property type="entry name" value="Chondroitin AC/alginate lyase"/>
    <property type="match status" value="1"/>
</dbReference>
<name>A0A0B9G3C5_9GAMM</name>
<feature type="domain" description="Polysaccharide lyase family 8 central" evidence="7">
    <location>
        <begin position="609"/>
        <end position="862"/>
    </location>
</feature>
<dbReference type="InterPro" id="IPR015176">
    <property type="entry name" value="Lyase_N"/>
</dbReference>
<dbReference type="InterPro" id="IPR014718">
    <property type="entry name" value="GH-type_carb-bd"/>
</dbReference>
<accession>A0A0B9G3C5</accession>
<reference evidence="10 11" key="1">
    <citation type="submission" date="2014-12" db="EMBL/GenBank/DDBJ databases">
        <title>Genome sequencing of Photobacterium gaetbulicola AD005a.</title>
        <authorList>
            <person name="Adrian T.G.S."/>
            <person name="Chan K.G."/>
        </authorList>
    </citation>
    <scope>NUCLEOTIDE SEQUENCE [LARGE SCALE GENOMIC DNA]</scope>
    <source>
        <strain evidence="10 11">AD005a</strain>
    </source>
</reference>
<evidence type="ECO:0000259" key="9">
    <source>
        <dbReference type="Pfam" id="PF09093"/>
    </source>
</evidence>
<feature type="binding site" evidence="5">
    <location>
        <position position="196"/>
    </location>
    <ligand>
        <name>Ca(2+)</name>
        <dbReference type="ChEBI" id="CHEBI:29108"/>
    </ligand>
</feature>
<dbReference type="GO" id="GO:0005576">
    <property type="term" value="C:extracellular region"/>
    <property type="evidence" value="ECO:0007669"/>
    <property type="project" value="InterPro"/>
</dbReference>
<dbReference type="Pfam" id="PF02278">
    <property type="entry name" value="Lyase_8"/>
    <property type="match status" value="1"/>
</dbReference>
<dbReference type="Proteomes" id="UP000031278">
    <property type="component" value="Unassembled WGS sequence"/>
</dbReference>
<keyword evidence="2 3" id="KW-0456">Lyase</keyword>
<dbReference type="Gene3D" id="2.70.98.10">
    <property type="match status" value="1"/>
</dbReference>
<dbReference type="Pfam" id="PF09093">
    <property type="entry name" value="Lyase_catalyt"/>
    <property type="match status" value="1"/>
</dbReference>
<evidence type="ECO:0000256" key="5">
    <source>
        <dbReference type="PIRSR" id="PIRSR034515-3"/>
    </source>
</evidence>
<evidence type="ECO:0000256" key="4">
    <source>
        <dbReference type="PIRSR" id="PIRSR034515-1"/>
    </source>
</evidence>
<feature type="binding site" evidence="5">
    <location>
        <position position="57"/>
    </location>
    <ligand>
        <name>Ca(2+)</name>
        <dbReference type="ChEBI" id="CHEBI:29108"/>
    </ligand>
</feature>
<dbReference type="GO" id="GO:0046872">
    <property type="term" value="F:metal ion binding"/>
    <property type="evidence" value="ECO:0007669"/>
    <property type="project" value="UniProtKB-KW"/>
</dbReference>
<dbReference type="SUPFAM" id="SSF49785">
    <property type="entry name" value="Galactose-binding domain-like"/>
    <property type="match status" value="1"/>
</dbReference>
<dbReference type="InterPro" id="IPR011071">
    <property type="entry name" value="Lyase_8-like_C"/>
</dbReference>
<comment type="similarity">
    <text evidence="1 3">Belongs to the polysaccharide lyase 8 family.</text>
</comment>
<dbReference type="SUPFAM" id="SSF49863">
    <property type="entry name" value="Hyaluronate lyase-like, C-terminal domain"/>
    <property type="match status" value="1"/>
</dbReference>
<evidence type="ECO:0000256" key="2">
    <source>
        <dbReference type="ARBA" id="ARBA00023239"/>
    </source>
</evidence>
<evidence type="ECO:0000259" key="7">
    <source>
        <dbReference type="Pfam" id="PF02278"/>
    </source>
</evidence>
<dbReference type="Gene3D" id="2.60.120.430">
    <property type="entry name" value="Galactose-binding lectin"/>
    <property type="match status" value="1"/>
</dbReference>
<evidence type="ECO:0000256" key="3">
    <source>
        <dbReference type="PIRNR" id="PIRNR034515"/>
    </source>
</evidence>
<proteinExistence type="inferred from homology"/>
<dbReference type="Gene3D" id="2.60.220.10">
    <property type="entry name" value="Polysaccharide lyase family 8-like, C-terminal"/>
    <property type="match status" value="1"/>
</dbReference>
<evidence type="ECO:0000259" key="8">
    <source>
        <dbReference type="Pfam" id="PF09092"/>
    </source>
</evidence>
<dbReference type="InterPro" id="IPR011013">
    <property type="entry name" value="Gal_mutarotase_sf_dom"/>
</dbReference>
<dbReference type="AlphaFoldDB" id="A0A0B9G3C5"/>
<dbReference type="GO" id="GO:0030246">
    <property type="term" value="F:carbohydrate binding"/>
    <property type="evidence" value="ECO:0007669"/>
    <property type="project" value="InterPro"/>
</dbReference>
<dbReference type="InterPro" id="IPR024200">
    <property type="entry name" value="Chondroitinase_ABC_I"/>
</dbReference>
<feature type="chain" id="PRO_5002127823" description="Chondroitin sulfate ABC lyase" evidence="6">
    <location>
        <begin position="25"/>
        <end position="1005"/>
    </location>
</feature>
<feature type="binding site" evidence="5">
    <location>
        <position position="55"/>
    </location>
    <ligand>
        <name>Ca(2+)</name>
        <dbReference type="ChEBI" id="CHEBI:29108"/>
    </ligand>
</feature>
<sequence length="1005" mass="112940">MNRLSHISVLAVAVSLVLSGNVYAGGQIEAAGNITPASVVEQTDPQDPMQAQIISFEGKAVPDYVKVADGSTVAVTDRRAVNGEQSLVWQWQPDAPLTLDTEFRYYTPKEAYQAYGRQSSTVFSVWIYNEKPSEGELEFQFGSAANSRFTMKLDFTGWRSPGLAFHRDMQGMPASTLKGLTITPKGMTEGGELYIDRVMVSIDDIRYQWSDDVVTTRITVPEVDYGLPEILPDVTAEELAAVDTIKQELLDYYVGDMNASKKALDAIRKEYRSYGLIKENGVINGVHIVTKKQLTIYQKAHLSPDDKARVKAYVDLRKFSELMEKIARVWHVTDDPVVRAEMRDKYILMSEHLLDQGFQHGSSLVATHHWGYGTRSWYSSVLLMEQSLKDAGLLEPIHSALLWYSREFKERGFDMEVGPKSSDMDYYNTLARAHMIMLLLEPDEQQRVALMHKFGKFISGNMAQTPPGYADGFRPDGTAFRHKGNYPGYSFAAFNSAAHVAYLLRGTPYELSEPARQYLKKVMLAARVYSNPNPGVGTNGRRPFFGISLNKIADGYRWLALAGTEQGTADTDLAQAYLRISGDDPQRFAGEFGQLVMPEAHPQGAYSFNYAAMGIHRYDDKMVTMKGWNRYVWSSEIYNNANRYGRYQSHGSVQIQKWGDEKEYGFSQEGWDWNRMPGATTIHLPWELLDAPRKHTTMLTNNVRFNGSTELEGRYGAFGFTLENPDRWPAFIDPSFRAKKSVFSFDNRLVLVGSNIANSRSEYSTETTLFQYGLTDKTQSLIINGEAVTAFPFSTELEPGDWLIDGMGNGYYVAKGGSIEVRRQHQESRDNITKEPTFGNMVSAWINHGNAPSGAEYEYMIMLDATPEKMQALAASMVSAEEKPYQVLRKDGTAHIVHDRQSGVTGYTAYQFVRTSDKWIRAISTSSVVMAKEQDGILSLSVANPDLNMEKNTLSREVPVAITLKGRWRPAEADERIAVKHKGSKTVVTFRCKDGLPIQTRLQKI</sequence>
<organism evidence="10 11">
    <name type="scientific">Photobacterium gaetbulicola</name>
    <dbReference type="NCBI Taxonomy" id="1295392"/>
    <lineage>
        <taxon>Bacteria</taxon>
        <taxon>Pseudomonadati</taxon>
        <taxon>Pseudomonadota</taxon>
        <taxon>Gammaproteobacteria</taxon>
        <taxon>Vibrionales</taxon>
        <taxon>Vibrionaceae</taxon>
        <taxon>Photobacterium</taxon>
    </lineage>
</organism>
<keyword evidence="5" id="KW-0479">Metal-binding</keyword>
<feature type="domain" description="Lyase N-terminal" evidence="8">
    <location>
        <begin position="50"/>
        <end position="214"/>
    </location>
</feature>
<comment type="caution">
    <text evidence="10">The sequence shown here is derived from an EMBL/GenBank/DDBJ whole genome shotgun (WGS) entry which is preliminary data.</text>
</comment>
<dbReference type="EMBL" id="JWLZ01000159">
    <property type="protein sequence ID" value="KHT63223.1"/>
    <property type="molecule type" value="Genomic_DNA"/>
</dbReference>
<dbReference type="PANTHER" id="PTHR37322">
    <property type="match status" value="1"/>
</dbReference>